<dbReference type="AlphaFoldDB" id="A0A139HFR8"/>
<evidence type="ECO:0000313" key="2">
    <source>
        <dbReference type="Proteomes" id="UP000070133"/>
    </source>
</evidence>
<evidence type="ECO:0000313" key="1">
    <source>
        <dbReference type="EMBL" id="KXT01324.1"/>
    </source>
</evidence>
<protein>
    <submittedName>
        <fullName evidence="1">Uncharacterized protein</fullName>
    </submittedName>
</protein>
<keyword evidence="2" id="KW-1185">Reference proteome</keyword>
<organism evidence="1 2">
    <name type="scientific">Pseudocercospora eumusae</name>
    <dbReference type="NCBI Taxonomy" id="321146"/>
    <lineage>
        <taxon>Eukaryota</taxon>
        <taxon>Fungi</taxon>
        <taxon>Dikarya</taxon>
        <taxon>Ascomycota</taxon>
        <taxon>Pezizomycotina</taxon>
        <taxon>Dothideomycetes</taxon>
        <taxon>Dothideomycetidae</taxon>
        <taxon>Mycosphaerellales</taxon>
        <taxon>Mycosphaerellaceae</taxon>
        <taxon>Pseudocercospora</taxon>
    </lineage>
</organism>
<comment type="caution">
    <text evidence="1">The sequence shown here is derived from an EMBL/GenBank/DDBJ whole genome shotgun (WGS) entry which is preliminary data.</text>
</comment>
<dbReference type="EMBL" id="LFZN01000057">
    <property type="protein sequence ID" value="KXT01324.1"/>
    <property type="molecule type" value="Genomic_DNA"/>
</dbReference>
<proteinExistence type="predicted"/>
<sequence>MLLGNIVRPCDQLQRAKYTDSQLLYRHTHAYGVLDVLENMPRELNGAWNYDDVDKMWPVIFTLAHWLNTGSGEMWQNIDRQNIDKEPQEQHMPASEAMYHYACINIATFV</sequence>
<reference evidence="1 2" key="1">
    <citation type="submission" date="2015-07" db="EMBL/GenBank/DDBJ databases">
        <title>Comparative genomics of the Sigatoka disease complex on banana suggests a link between parallel evolutionary changes in Pseudocercospora fijiensis and Pseudocercospora eumusae and increased virulence on the banana host.</title>
        <authorList>
            <person name="Chang T.-C."/>
            <person name="Salvucci A."/>
            <person name="Crous P.W."/>
            <person name="Stergiopoulos I."/>
        </authorList>
    </citation>
    <scope>NUCLEOTIDE SEQUENCE [LARGE SCALE GENOMIC DNA]</scope>
    <source>
        <strain evidence="1 2">CBS 114824</strain>
    </source>
</reference>
<dbReference type="Proteomes" id="UP000070133">
    <property type="component" value="Unassembled WGS sequence"/>
</dbReference>
<gene>
    <name evidence="1" type="ORF">AC578_2706</name>
</gene>
<accession>A0A139HFR8</accession>
<name>A0A139HFR8_9PEZI</name>